<evidence type="ECO:0008006" key="3">
    <source>
        <dbReference type="Google" id="ProtNLM"/>
    </source>
</evidence>
<keyword evidence="2" id="KW-1185">Reference proteome</keyword>
<gene>
    <name evidence="1" type="ORF">ACFPTN_22660</name>
</gene>
<evidence type="ECO:0000313" key="1">
    <source>
        <dbReference type="EMBL" id="MFC5772194.1"/>
    </source>
</evidence>
<accession>A0ABW1AYF2</accession>
<protein>
    <recommendedName>
        <fullName evidence="3">Lipoprotein</fullName>
    </recommendedName>
</protein>
<comment type="caution">
    <text evidence="1">The sequence shown here is derived from an EMBL/GenBank/DDBJ whole genome shotgun (WGS) entry which is preliminary data.</text>
</comment>
<dbReference type="Proteomes" id="UP001595974">
    <property type="component" value="Unassembled WGS sequence"/>
</dbReference>
<dbReference type="EMBL" id="JBHSOG010000108">
    <property type="protein sequence ID" value="MFC5772194.1"/>
    <property type="molecule type" value="Genomic_DNA"/>
</dbReference>
<reference evidence="2" key="1">
    <citation type="journal article" date="2019" name="Int. J. Syst. Evol. Microbiol.">
        <title>The Global Catalogue of Microorganisms (GCM) 10K type strain sequencing project: providing services to taxonomists for standard genome sequencing and annotation.</title>
        <authorList>
            <consortium name="The Broad Institute Genomics Platform"/>
            <consortium name="The Broad Institute Genome Sequencing Center for Infectious Disease"/>
            <person name="Wu L."/>
            <person name="Ma J."/>
        </authorList>
    </citation>
    <scope>NUCLEOTIDE SEQUENCE [LARGE SCALE GENOMIC DNA]</scope>
    <source>
        <strain evidence="2">SHR3</strain>
    </source>
</reference>
<evidence type="ECO:0000313" key="2">
    <source>
        <dbReference type="Proteomes" id="UP001595974"/>
    </source>
</evidence>
<dbReference type="RefSeq" id="WP_232516424.1">
    <property type="nucleotide sequence ID" value="NZ_JBHSOG010000108.1"/>
</dbReference>
<sequence>MRDALLRAARAGRLCKAGSPSRSDRASPIRPRLVVAGLFLALLQGCAVVAVADATVTVAATAVKAGAAVTGMAVDAVAAGVDAATGGDDDGKEE</sequence>
<name>A0ABW1AYF2_9RHOO</name>
<organism evidence="1 2">
    <name type="scientific">Thauera sinica</name>
    <dbReference type="NCBI Taxonomy" id="2665146"/>
    <lineage>
        <taxon>Bacteria</taxon>
        <taxon>Pseudomonadati</taxon>
        <taxon>Pseudomonadota</taxon>
        <taxon>Betaproteobacteria</taxon>
        <taxon>Rhodocyclales</taxon>
        <taxon>Zoogloeaceae</taxon>
        <taxon>Thauera</taxon>
    </lineage>
</organism>
<proteinExistence type="predicted"/>